<gene>
    <name evidence="1" type="ORF">PT015_23110</name>
</gene>
<keyword evidence="2" id="KW-1185">Reference proteome</keyword>
<proteinExistence type="predicted"/>
<evidence type="ECO:0000313" key="1">
    <source>
        <dbReference type="EMBL" id="WIM87684.1"/>
    </source>
</evidence>
<dbReference type="Proteomes" id="UP001236585">
    <property type="component" value="Chromosome"/>
</dbReference>
<evidence type="ECO:0000313" key="2">
    <source>
        <dbReference type="Proteomes" id="UP001236585"/>
    </source>
</evidence>
<name>A0ABY8W1L7_9MYCO</name>
<protein>
    <recommendedName>
        <fullName evidence="3">DUF4352 domain-containing protein</fullName>
    </recommendedName>
</protein>
<dbReference type="RefSeq" id="WP_285187535.1">
    <property type="nucleotide sequence ID" value="NZ_CP126981.1"/>
</dbReference>
<reference evidence="1 2" key="1">
    <citation type="journal article" date="2023" name="Microbiol. Resour. Announc.">
        <title>Complete Genome Sequence of Mycobacterium wuenschmanii, a novel Nontuberculous Mycobacterium Isolated from a captive population of Amazon Milk Frogs.</title>
        <authorList>
            <person name="Hicks J."/>
            <person name="Zeineldin M."/>
            <person name="Ward H."/>
            <person name="Wuenschmann A."/>
            <person name="Camp P."/>
            <person name="Farrell D."/>
            <person name="Lehman K."/>
            <person name="Thacker T."/>
            <person name="Cuthbert E."/>
        </authorList>
    </citation>
    <scope>NUCLEOTIDE SEQUENCE [LARGE SCALE GENOMIC DNA]</scope>
    <source>
        <strain evidence="1 2">Wuenschmanii</strain>
    </source>
</reference>
<dbReference type="EMBL" id="CP126981">
    <property type="protein sequence ID" value="WIM87684.1"/>
    <property type="molecule type" value="Genomic_DNA"/>
</dbReference>
<organism evidence="1 2">
    <name type="scientific">Candidatus Mycobacterium wuenschmannii</name>
    <dbReference type="NCBI Taxonomy" id="3027808"/>
    <lineage>
        <taxon>Bacteria</taxon>
        <taxon>Bacillati</taxon>
        <taxon>Actinomycetota</taxon>
        <taxon>Actinomycetes</taxon>
        <taxon>Mycobacteriales</taxon>
        <taxon>Mycobacteriaceae</taxon>
        <taxon>Mycobacterium</taxon>
    </lineage>
</organism>
<sequence>MSETEDERNAVVDDEQRVAAEGAQSSVWQRLSLKQLRWTALALILVATAAFGGLKTAHHSTLISLGQSYTAGALTVTPRSVSLVDRWTGLPRLAPQCRYLVLKVTIQNTAHESVPYPLTGPLAGRPSDCAPPHPRADTEAFGLTGVANQFAATFRGKETITVPTISAGFTYDYSVLWAVSKADLAHRPVISIRFYRMYSFISTLVLSRRWGGDYDRFGELRISNVESA</sequence>
<evidence type="ECO:0008006" key="3">
    <source>
        <dbReference type="Google" id="ProtNLM"/>
    </source>
</evidence>
<accession>A0ABY8W1L7</accession>